<name>A0A371J5X7_9FIRM</name>
<dbReference type="Gene3D" id="3.40.630.30">
    <property type="match status" value="1"/>
</dbReference>
<accession>A0A371J5X7</accession>
<evidence type="ECO:0000313" key="3">
    <source>
        <dbReference type="Proteomes" id="UP000215694"/>
    </source>
</evidence>
<evidence type="ECO:0000259" key="1">
    <source>
        <dbReference type="PROSITE" id="PS51186"/>
    </source>
</evidence>
<gene>
    <name evidence="2" type="ORF">CHL78_005935</name>
</gene>
<dbReference type="OrthoDB" id="9785602at2"/>
<organism evidence="2 3">
    <name type="scientific">Romboutsia weinsteinii</name>
    <dbReference type="NCBI Taxonomy" id="2020949"/>
    <lineage>
        <taxon>Bacteria</taxon>
        <taxon>Bacillati</taxon>
        <taxon>Bacillota</taxon>
        <taxon>Clostridia</taxon>
        <taxon>Peptostreptococcales</taxon>
        <taxon>Peptostreptococcaceae</taxon>
        <taxon>Romboutsia</taxon>
    </lineage>
</organism>
<dbReference type="PROSITE" id="PS51186">
    <property type="entry name" value="GNAT"/>
    <property type="match status" value="1"/>
</dbReference>
<proteinExistence type="predicted"/>
<dbReference type="Proteomes" id="UP000215694">
    <property type="component" value="Unassembled WGS sequence"/>
</dbReference>
<comment type="caution">
    <text evidence="2">The sequence shown here is derived from an EMBL/GenBank/DDBJ whole genome shotgun (WGS) entry which is preliminary data.</text>
</comment>
<dbReference type="Pfam" id="PF13302">
    <property type="entry name" value="Acetyltransf_3"/>
    <property type="match status" value="1"/>
</dbReference>
<reference evidence="2 3" key="1">
    <citation type="journal article" date="2017" name="Genome Announc.">
        <title>Draft Genome Sequence of Romboutsia weinsteinii sp. nov. Strain CCRI-19649(T) Isolated from Surface Water.</title>
        <authorList>
            <person name="Maheux A.F."/>
            <person name="Boudreau D.K."/>
            <person name="Berube E."/>
            <person name="Boissinot M."/>
            <person name="Cantin P."/>
            <person name="Raymond F."/>
            <person name="Corbeil J."/>
            <person name="Omar R.F."/>
            <person name="Bergeron M.G."/>
        </authorList>
    </citation>
    <scope>NUCLEOTIDE SEQUENCE [LARGE SCALE GENOMIC DNA]</scope>
    <source>
        <strain evidence="2 3">CCRI-19649</strain>
    </source>
</reference>
<dbReference type="SUPFAM" id="SSF55729">
    <property type="entry name" value="Acyl-CoA N-acyltransferases (Nat)"/>
    <property type="match status" value="1"/>
</dbReference>
<dbReference type="GO" id="GO:0016747">
    <property type="term" value="F:acyltransferase activity, transferring groups other than amino-acyl groups"/>
    <property type="evidence" value="ECO:0007669"/>
    <property type="project" value="InterPro"/>
</dbReference>
<evidence type="ECO:0000313" key="2">
    <source>
        <dbReference type="EMBL" id="RDY28134.1"/>
    </source>
</evidence>
<dbReference type="InterPro" id="IPR016181">
    <property type="entry name" value="Acyl_CoA_acyltransferase"/>
</dbReference>
<sequence length="187" mass="22238">MEERVYFYIPKVEELTYRQKIMSQPDTMSYNKGYDVSYEGYHKDTGCIDFPKNKWMDWYFNRVNNKPEYFYAYIAKKEDNSFIGEVNLYFNDNKKWYDMGIVLEAKYRGKGYSLEALKKLMKVAFNEYNALAVHNYFEITRQSAITIHKAVGFNMINEVNGIVELLITREDYFDKFPTSSNLHGKGK</sequence>
<keyword evidence="2" id="KW-0808">Transferase</keyword>
<dbReference type="AlphaFoldDB" id="A0A371J5X7"/>
<keyword evidence="3" id="KW-1185">Reference proteome</keyword>
<dbReference type="InterPro" id="IPR000182">
    <property type="entry name" value="GNAT_dom"/>
</dbReference>
<feature type="domain" description="N-acetyltransferase" evidence="1">
    <location>
        <begin position="15"/>
        <end position="170"/>
    </location>
</feature>
<dbReference type="EMBL" id="NOJY02000008">
    <property type="protein sequence ID" value="RDY28134.1"/>
    <property type="molecule type" value="Genomic_DNA"/>
</dbReference>
<protein>
    <submittedName>
        <fullName evidence="2">N-acetyltransferase</fullName>
    </submittedName>
</protein>
<dbReference type="RefSeq" id="WP_094368206.1">
    <property type="nucleotide sequence ID" value="NZ_NOJY02000008.1"/>
</dbReference>